<gene>
    <name evidence="1" type="ORF">LMI_0711</name>
    <name evidence="2" type="ORF">SAMN02982997_02270</name>
</gene>
<sequence length="83" mass="9905">MQFFLNYWLPDIFALQKIGDTEYVLQIQEGVTMYSTIQDNTRWMIHLIATKLKTSNKNNWPKIIKHFQSIYKIPLQIVLTDSQ</sequence>
<keyword evidence="4" id="KW-1185">Reference proteome</keyword>
<dbReference type="STRING" id="451.B6N58_11840"/>
<name>A0A098GDE1_LEGMI</name>
<protein>
    <submittedName>
        <fullName evidence="1">Uncharacterized protein</fullName>
    </submittedName>
</protein>
<evidence type="ECO:0000313" key="1">
    <source>
        <dbReference type="EMBL" id="CEG60035.1"/>
    </source>
</evidence>
<proteinExistence type="predicted"/>
<evidence type="ECO:0000313" key="3">
    <source>
        <dbReference type="Proteomes" id="UP000032414"/>
    </source>
</evidence>
<accession>A0A098GDE1</accession>
<dbReference type="EMBL" id="LN614830">
    <property type="protein sequence ID" value="CEG60035.1"/>
    <property type="molecule type" value="Genomic_DNA"/>
</dbReference>
<evidence type="ECO:0000313" key="2">
    <source>
        <dbReference type="EMBL" id="SCY62016.1"/>
    </source>
</evidence>
<dbReference type="Proteomes" id="UP000032414">
    <property type="component" value="Chromosome I"/>
</dbReference>
<evidence type="ECO:0000313" key="4">
    <source>
        <dbReference type="Proteomes" id="UP000182998"/>
    </source>
</evidence>
<dbReference type="PATRIC" id="fig|451.8.peg.2277"/>
<reference evidence="1" key="2">
    <citation type="submission" date="2014-09" db="EMBL/GenBank/DDBJ databases">
        <authorList>
            <person name="GOMEZ-VALERO Laura"/>
        </authorList>
    </citation>
    <scope>NUCLEOTIDE SEQUENCE</scope>
    <source>
        <strain evidence="1">ATCC33218</strain>
    </source>
</reference>
<dbReference type="EMBL" id="FMVN01000011">
    <property type="protein sequence ID" value="SCY62016.1"/>
    <property type="molecule type" value="Genomic_DNA"/>
</dbReference>
<reference evidence="2 4" key="3">
    <citation type="submission" date="2016-10" db="EMBL/GenBank/DDBJ databases">
        <authorList>
            <person name="Varghese N."/>
            <person name="Submissions S."/>
        </authorList>
    </citation>
    <scope>NUCLEOTIDE SEQUENCE [LARGE SCALE GENOMIC DNA]</scope>
    <source>
        <strain evidence="2 4">ATCC 33218</strain>
    </source>
</reference>
<dbReference type="KEGG" id="tmc:LMI_0711"/>
<organism evidence="1 3">
    <name type="scientific">Legionella micdadei</name>
    <name type="common">Tatlockia micdadei</name>
    <dbReference type="NCBI Taxonomy" id="451"/>
    <lineage>
        <taxon>Bacteria</taxon>
        <taxon>Pseudomonadati</taxon>
        <taxon>Pseudomonadota</taxon>
        <taxon>Gammaproteobacteria</taxon>
        <taxon>Legionellales</taxon>
        <taxon>Legionellaceae</taxon>
        <taxon>Legionella</taxon>
    </lineage>
</organism>
<dbReference type="Proteomes" id="UP000182998">
    <property type="component" value="Unassembled WGS sequence"/>
</dbReference>
<reference evidence="3" key="1">
    <citation type="submission" date="2014-09" db="EMBL/GenBank/DDBJ databases">
        <authorList>
            <person name="Gomez-Valero L."/>
        </authorList>
    </citation>
    <scope>NUCLEOTIDE SEQUENCE [LARGE SCALE GENOMIC DNA]</scope>
    <source>
        <strain evidence="3">ATCC33218</strain>
    </source>
</reference>
<dbReference type="HOGENOM" id="CLU_2541442_0_0_6"/>
<dbReference type="AlphaFoldDB" id="A0A098GDE1"/>